<organism evidence="3 4">
    <name type="scientific">Geodia barretti</name>
    <name type="common">Barrett's horny sponge</name>
    <dbReference type="NCBI Taxonomy" id="519541"/>
    <lineage>
        <taxon>Eukaryota</taxon>
        <taxon>Metazoa</taxon>
        <taxon>Porifera</taxon>
        <taxon>Demospongiae</taxon>
        <taxon>Heteroscleromorpha</taxon>
        <taxon>Tetractinellida</taxon>
        <taxon>Astrophorina</taxon>
        <taxon>Geodiidae</taxon>
        <taxon>Geodia</taxon>
    </lineage>
</organism>
<comment type="caution">
    <text evidence="3">The sequence shown here is derived from an EMBL/GenBank/DDBJ whole genome shotgun (WGS) entry which is preliminary data.</text>
</comment>
<dbReference type="EMBL" id="CASHTH010002637">
    <property type="protein sequence ID" value="CAI8033032.1"/>
    <property type="molecule type" value="Genomic_DNA"/>
</dbReference>
<dbReference type="PANTHER" id="PTHR38787:SF3">
    <property type="entry name" value="REGULATORY P DOMAIN-CONTAINING PROTEIN"/>
    <property type="match status" value="1"/>
</dbReference>
<keyword evidence="4" id="KW-1185">Reference proteome</keyword>
<evidence type="ECO:0000256" key="2">
    <source>
        <dbReference type="SAM" id="Coils"/>
    </source>
</evidence>
<dbReference type="SUPFAM" id="SSF50969">
    <property type="entry name" value="YVTN repeat-like/Quinoprotein amine dehydrogenase"/>
    <property type="match status" value="1"/>
</dbReference>
<dbReference type="InterPro" id="IPR011044">
    <property type="entry name" value="Quino_amine_DH_bsu"/>
</dbReference>
<dbReference type="Pfam" id="PF03357">
    <property type="entry name" value="Snf7"/>
    <property type="match status" value="1"/>
</dbReference>
<dbReference type="Gene3D" id="6.10.140.1230">
    <property type="match status" value="1"/>
</dbReference>
<gene>
    <name evidence="3" type="ORF">GBAR_LOCUS18632</name>
</gene>
<keyword evidence="2" id="KW-0175">Coiled coil</keyword>
<dbReference type="InterPro" id="IPR005024">
    <property type="entry name" value="Snf7_fam"/>
</dbReference>
<accession>A0AA35SPT9</accession>
<evidence type="ECO:0000313" key="4">
    <source>
        <dbReference type="Proteomes" id="UP001174909"/>
    </source>
</evidence>
<dbReference type="GO" id="GO:0007034">
    <property type="term" value="P:vacuolar transport"/>
    <property type="evidence" value="ECO:0007669"/>
    <property type="project" value="InterPro"/>
</dbReference>
<sequence>MDRLFGKRKTPEELLRQNQRALNKVMRELDRERAQLEKQEKKLVGDIRKMAKSGQMEAVKIMAKDLVRTRSFVKRFILMRANIQGIALKIQTLKSQAAMANAMKGVTKALRNMNKKMNLPQLQKVMMQFERESEIMDLKEETISDTIDDVIGDDGEEEESEVIVQQVLDELGISLDHELSDITPGLEKPHIQQTQAQATVNKTRFYGYDQLGQWDENARMPYVMRLKEEDHKKCVEENRCPTFAPARAEIGCKNGVAAEYECSNVDLQSFVPYYDLGCGGDLNDIWGWADPESGREYALVGCDDGTSFVDVTDPNKPGMLGFLRTHTSSSLWRDIKVYSNYAFIVSEAAGHGMQVFDLLQLRDLQPSEEGPIFELKETGHYSEMGNTHNIVANEETGYMYAVGTRTCGSGLHIVDVRDPTNPTFSGCYGNDGYVHDAQCVVYSGPDSTYVGREICFCYNEDTLTIVDVQDKENIELLSRTGYSGYQYTHQGWLIEDQTYLLLNDELDELSGSNPHTRSMIWNVEDLNKPVLEYSFYSEEEATDHNLYIKEGIAYEANYCAGLRVLDVTNIKESDGVKELGFFDLCPECDTPGFHGAWSSYPYFESGNIIVSSIERGLFVLRYNPE</sequence>
<dbReference type="Proteomes" id="UP001174909">
    <property type="component" value="Unassembled WGS sequence"/>
</dbReference>
<name>A0AA35SPT9_GEOBA</name>
<reference evidence="3" key="1">
    <citation type="submission" date="2023-03" db="EMBL/GenBank/DDBJ databases">
        <authorList>
            <person name="Steffen K."/>
            <person name="Cardenas P."/>
        </authorList>
    </citation>
    <scope>NUCLEOTIDE SEQUENCE</scope>
</reference>
<dbReference type="GO" id="GO:0005576">
    <property type="term" value="C:extracellular region"/>
    <property type="evidence" value="ECO:0007669"/>
    <property type="project" value="TreeGrafter"/>
</dbReference>
<protein>
    <submittedName>
        <fullName evidence="3">Charged multivesicular body protein 2a</fullName>
    </submittedName>
</protein>
<dbReference type="InterPro" id="IPR027589">
    <property type="entry name" value="Choice_anch_B"/>
</dbReference>
<dbReference type="PANTHER" id="PTHR38787">
    <property type="entry name" value="REGULATORY P DOMAIN-CONTAINING PROTEIN"/>
    <property type="match status" value="1"/>
</dbReference>
<comment type="similarity">
    <text evidence="1">Belongs to the SNF7 family.</text>
</comment>
<dbReference type="InterPro" id="IPR013211">
    <property type="entry name" value="LVIVD"/>
</dbReference>
<evidence type="ECO:0000256" key="1">
    <source>
        <dbReference type="ARBA" id="ARBA00006190"/>
    </source>
</evidence>
<dbReference type="AlphaFoldDB" id="A0AA35SPT9"/>
<feature type="coiled-coil region" evidence="2">
    <location>
        <begin position="12"/>
        <end position="46"/>
    </location>
</feature>
<dbReference type="NCBIfam" id="TIGR04312">
    <property type="entry name" value="choice_anch_B"/>
    <property type="match status" value="1"/>
</dbReference>
<dbReference type="Pfam" id="PF08309">
    <property type="entry name" value="LVIVD"/>
    <property type="match status" value="1"/>
</dbReference>
<evidence type="ECO:0000313" key="3">
    <source>
        <dbReference type="EMBL" id="CAI8033032.1"/>
    </source>
</evidence>
<proteinExistence type="inferred from homology"/>